<reference evidence="2" key="1">
    <citation type="submission" date="2022-08" db="EMBL/GenBank/DDBJ databases">
        <title>Whole genome sequencing of non-tuberculosis mycobacteria type-strains.</title>
        <authorList>
            <person name="Igarashi Y."/>
            <person name="Osugi A."/>
            <person name="Mitarai S."/>
        </authorList>
    </citation>
    <scope>NUCLEOTIDE SEQUENCE</scope>
    <source>
        <strain evidence="2">DSM 45127</strain>
    </source>
</reference>
<dbReference type="InterPro" id="IPR018750">
    <property type="entry name" value="DUF2306_membrane"/>
</dbReference>
<keyword evidence="3" id="KW-1185">Reference proteome</keyword>
<feature type="transmembrane region" description="Helical" evidence="1">
    <location>
        <begin position="320"/>
        <end position="338"/>
    </location>
</feature>
<feature type="transmembrane region" description="Helical" evidence="1">
    <location>
        <begin position="292"/>
        <end position="314"/>
    </location>
</feature>
<proteinExistence type="predicted"/>
<keyword evidence="1" id="KW-0472">Membrane</keyword>
<feature type="transmembrane region" description="Helical" evidence="1">
    <location>
        <begin position="216"/>
        <end position="239"/>
    </location>
</feature>
<feature type="transmembrane region" description="Helical" evidence="1">
    <location>
        <begin position="175"/>
        <end position="195"/>
    </location>
</feature>
<dbReference type="RefSeq" id="WP_240263306.1">
    <property type="nucleotide sequence ID" value="NZ_CP092488.2"/>
</dbReference>
<feature type="transmembrane region" description="Helical" evidence="1">
    <location>
        <begin position="81"/>
        <end position="98"/>
    </location>
</feature>
<feature type="transmembrane region" description="Helical" evidence="1">
    <location>
        <begin position="110"/>
        <end position="134"/>
    </location>
</feature>
<feature type="transmembrane region" description="Helical" evidence="1">
    <location>
        <begin position="146"/>
        <end position="169"/>
    </location>
</feature>
<feature type="transmembrane region" description="Helical" evidence="1">
    <location>
        <begin position="39"/>
        <end position="60"/>
    </location>
</feature>
<keyword evidence="1" id="KW-0812">Transmembrane</keyword>
<gene>
    <name evidence="2" type="ORF">MKK62_10120</name>
</gene>
<keyword evidence="1" id="KW-1133">Transmembrane helix</keyword>
<feature type="transmembrane region" description="Helical" evidence="1">
    <location>
        <begin position="251"/>
        <end position="272"/>
    </location>
</feature>
<evidence type="ECO:0000313" key="3">
    <source>
        <dbReference type="Proteomes" id="UP001055336"/>
    </source>
</evidence>
<evidence type="ECO:0000313" key="2">
    <source>
        <dbReference type="EMBL" id="UMB71557.1"/>
    </source>
</evidence>
<organism evidence="2 3">
    <name type="scientific">Mycobacterium paraterrae</name>
    <dbReference type="NCBI Taxonomy" id="577492"/>
    <lineage>
        <taxon>Bacteria</taxon>
        <taxon>Bacillati</taxon>
        <taxon>Actinomycetota</taxon>
        <taxon>Actinomycetes</taxon>
        <taxon>Mycobacteriales</taxon>
        <taxon>Mycobacteriaceae</taxon>
        <taxon>Mycobacterium</taxon>
    </lineage>
</organism>
<sequence length="367" mass="39416">MGSFSCPPTPQDHLLEFLVSPAFAFGLGSGYDGHMATFAHSYAVMWIHTVVGSVTVVAGLMQFSDRIRQSRPELHRAIGKLFLAGSVVVSVSGAAYLLRTPAQQVFSGVAFAEVLWLLAIGTFTTAVLALIAILRRDVTAHREYVAVLFALICSAPMLRYGWLGVTAIWDTNKEMANLVEISWLGPLLVTAAIIYTRPFGNGRDRGSSPLATTQALQISAALGGAGIAILGVIALNTHWSMRAPIWFTGGWLPLVANFVLPFLLQTVVFAVLADRARRLGYAPAAVAWRTYLCGNFASPAVGVAFLWFTIAAYGVPLTQAWWTVPLGWNLALFAAYVGHTALTTRREMPPNGVVGVRAPQQSVKAGS</sequence>
<dbReference type="Proteomes" id="UP001055336">
    <property type="component" value="Chromosome"/>
</dbReference>
<dbReference type="EMBL" id="CP092488">
    <property type="protein sequence ID" value="UMB71557.1"/>
    <property type="molecule type" value="Genomic_DNA"/>
</dbReference>
<name>A0ABY3VU17_9MYCO</name>
<protein>
    <submittedName>
        <fullName evidence="2">DUF2306 domain-containing protein</fullName>
    </submittedName>
</protein>
<accession>A0ABY3VU17</accession>
<dbReference type="Pfam" id="PF10067">
    <property type="entry name" value="DUF2306"/>
    <property type="match status" value="1"/>
</dbReference>
<evidence type="ECO:0000256" key="1">
    <source>
        <dbReference type="SAM" id="Phobius"/>
    </source>
</evidence>